<dbReference type="GO" id="GO:0015074">
    <property type="term" value="P:DNA integration"/>
    <property type="evidence" value="ECO:0007669"/>
    <property type="project" value="UniProtKB-KW"/>
</dbReference>
<name>S3HIT6_9HYPH</name>
<proteinExistence type="predicted"/>
<dbReference type="AlphaFoldDB" id="S3HIT6"/>
<gene>
    <name evidence="5" type="ORF">RGCCGE502_09455</name>
</gene>
<feature type="compositionally biased region" description="Basic residues" evidence="3">
    <location>
        <begin position="142"/>
        <end position="156"/>
    </location>
</feature>
<dbReference type="InterPro" id="IPR013762">
    <property type="entry name" value="Integrase-like_cat_sf"/>
</dbReference>
<dbReference type="HOGENOM" id="CLU_027562_17_7_5"/>
<evidence type="ECO:0000256" key="1">
    <source>
        <dbReference type="ARBA" id="ARBA00022908"/>
    </source>
</evidence>
<accession>S3HIT6</accession>
<keyword evidence="2" id="KW-0233">DNA recombination</keyword>
<reference evidence="5 6" key="1">
    <citation type="journal article" date="2012" name="J. Bacteriol.">
        <title>Genome sequence of Rhizobium grahamii CCGE502, a broad-host-range symbiont with low nodulation competitiveness in Phaseolus vulgaris.</title>
        <authorList>
            <person name="Althabegoiti M.J."/>
            <person name="Lozano L."/>
            <person name="Torres-Tejerizo G."/>
            <person name="Ormeno-Orrillo E."/>
            <person name="Rogel M.A."/>
            <person name="Gonzalez V."/>
            <person name="Martinez-Romero E."/>
        </authorList>
    </citation>
    <scope>NUCLEOTIDE SEQUENCE [LARGE SCALE GENOMIC DNA]</scope>
    <source>
        <strain evidence="5 6">CCGE 502</strain>
    </source>
</reference>
<organism evidence="5 6">
    <name type="scientific">Rhizobium grahamii CCGE 502</name>
    <dbReference type="NCBI Taxonomy" id="990285"/>
    <lineage>
        <taxon>Bacteria</taxon>
        <taxon>Pseudomonadati</taxon>
        <taxon>Pseudomonadota</taxon>
        <taxon>Alphaproteobacteria</taxon>
        <taxon>Hyphomicrobiales</taxon>
        <taxon>Rhizobiaceae</taxon>
        <taxon>Rhizobium/Agrobacterium group</taxon>
        <taxon>Rhizobium</taxon>
    </lineage>
</organism>
<dbReference type="InterPro" id="IPR050090">
    <property type="entry name" value="Tyrosine_recombinase_XerCD"/>
</dbReference>
<dbReference type="GO" id="GO:0006310">
    <property type="term" value="P:DNA recombination"/>
    <property type="evidence" value="ECO:0007669"/>
    <property type="project" value="UniProtKB-KW"/>
</dbReference>
<evidence type="ECO:0000256" key="3">
    <source>
        <dbReference type="SAM" id="MobiDB-lite"/>
    </source>
</evidence>
<evidence type="ECO:0000256" key="2">
    <source>
        <dbReference type="ARBA" id="ARBA00023172"/>
    </source>
</evidence>
<feature type="region of interest" description="Disordered" evidence="3">
    <location>
        <begin position="142"/>
        <end position="161"/>
    </location>
</feature>
<dbReference type="STRING" id="990285.RGCCGE502_09455"/>
<dbReference type="SUPFAM" id="SSF56349">
    <property type="entry name" value="DNA breaking-rejoining enzymes"/>
    <property type="match status" value="1"/>
</dbReference>
<keyword evidence="1" id="KW-0229">DNA integration</keyword>
<dbReference type="EMBL" id="AEYE02000011">
    <property type="protein sequence ID" value="EPE98642.1"/>
    <property type="molecule type" value="Genomic_DNA"/>
</dbReference>
<dbReference type="PANTHER" id="PTHR30349:SF64">
    <property type="entry name" value="PROPHAGE INTEGRASE INTD-RELATED"/>
    <property type="match status" value="1"/>
</dbReference>
<comment type="caution">
    <text evidence="5">The sequence shown here is derived from an EMBL/GenBank/DDBJ whole genome shotgun (WGS) entry which is preliminary data.</text>
</comment>
<dbReference type="RefSeq" id="WP_016553929.1">
    <property type="nucleotide sequence ID" value="NZ_AEYE02000011.1"/>
</dbReference>
<sequence length="369" mass="42142">MPLKLVRRRESPNWILQGSVRGLKVRESTKTSDRDAAEMIRIVREQRLLQESIFGKKVSVTFQEAADAYLHSGGSPRYLSTLTEAFGSKLLREINQRDIDALAFKLYEGALPETRNRQCYTPFIAVWNNAIKNDWADLRKWQRPRKPKGTARRRTSSRSGNRPVEYDRAAVFVSNMSPAPAMVMTALFYTGMRPIELFTLEAADVNVDKRWIVVCSSKTGEARGVPMHEFLVPLFASLKARRDKYRQLFRTYRGRPYTLFEGRGGQLKGSISGARERLARAMDPINDISPYTARHSVSTQLVVNGVHQHIKDQILGHAADDMSRLYTNVPRESLLQTINTLPVPDLWRSLDWWKDPLLASRTHVKWGGS</sequence>
<dbReference type="PROSITE" id="PS51898">
    <property type="entry name" value="TYR_RECOMBINASE"/>
    <property type="match status" value="1"/>
</dbReference>
<dbReference type="GO" id="GO:0003677">
    <property type="term" value="F:DNA binding"/>
    <property type="evidence" value="ECO:0007669"/>
    <property type="project" value="InterPro"/>
</dbReference>
<dbReference type="InterPro" id="IPR011010">
    <property type="entry name" value="DNA_brk_join_enz"/>
</dbReference>
<evidence type="ECO:0000313" key="5">
    <source>
        <dbReference type="EMBL" id="EPE98642.1"/>
    </source>
</evidence>
<evidence type="ECO:0000259" key="4">
    <source>
        <dbReference type="PROSITE" id="PS51898"/>
    </source>
</evidence>
<dbReference type="InterPro" id="IPR002104">
    <property type="entry name" value="Integrase_catalytic"/>
</dbReference>
<feature type="domain" description="Tyr recombinase" evidence="4">
    <location>
        <begin position="159"/>
        <end position="339"/>
    </location>
</feature>
<dbReference type="Proteomes" id="UP000014411">
    <property type="component" value="Unassembled WGS sequence"/>
</dbReference>
<dbReference type="Gene3D" id="1.10.443.10">
    <property type="entry name" value="Intergrase catalytic core"/>
    <property type="match status" value="1"/>
</dbReference>
<keyword evidence="6" id="KW-1185">Reference proteome</keyword>
<dbReference type="eggNOG" id="COG0582">
    <property type="taxonomic scope" value="Bacteria"/>
</dbReference>
<evidence type="ECO:0000313" key="6">
    <source>
        <dbReference type="Proteomes" id="UP000014411"/>
    </source>
</evidence>
<dbReference type="PANTHER" id="PTHR30349">
    <property type="entry name" value="PHAGE INTEGRASE-RELATED"/>
    <property type="match status" value="1"/>
</dbReference>
<protein>
    <submittedName>
        <fullName evidence="5">Integrase family protein</fullName>
    </submittedName>
</protein>
<dbReference type="Pfam" id="PF00589">
    <property type="entry name" value="Phage_integrase"/>
    <property type="match status" value="1"/>
</dbReference>